<comment type="caution">
    <text evidence="2">The sequence shown here is derived from an EMBL/GenBank/DDBJ whole genome shotgun (WGS) entry which is preliminary data.</text>
</comment>
<feature type="region of interest" description="Disordered" evidence="1">
    <location>
        <begin position="78"/>
        <end position="98"/>
    </location>
</feature>
<evidence type="ECO:0000313" key="2">
    <source>
        <dbReference type="EMBL" id="PRP91643.1"/>
    </source>
</evidence>
<dbReference type="AlphaFoldDB" id="A0A2S9XFK2"/>
<sequence>MKAAVIKVAKSPAGALVVGFLTRELLAAAGWTTKTVVKGTIRHSIKLQRTIKDLVNEAKHEINTLAEEATEELDDVEGNLVGSDHDGDAAGGSEAPAT</sequence>
<dbReference type="RefSeq" id="WP_146156172.1">
    <property type="nucleotide sequence ID" value="NZ_PVNK01000234.1"/>
</dbReference>
<gene>
    <name evidence="2" type="ORF">ENSA5_54030</name>
</gene>
<dbReference type="Proteomes" id="UP000237968">
    <property type="component" value="Unassembled WGS sequence"/>
</dbReference>
<protein>
    <submittedName>
        <fullName evidence="2">Uncharacterized protein</fullName>
    </submittedName>
</protein>
<name>A0A2S9XFK2_9BACT</name>
<accession>A0A2S9XFK2</accession>
<dbReference type="EMBL" id="PVNK01000234">
    <property type="protein sequence ID" value="PRP91643.1"/>
    <property type="molecule type" value="Genomic_DNA"/>
</dbReference>
<organism evidence="2 3">
    <name type="scientific">Enhygromyxa salina</name>
    <dbReference type="NCBI Taxonomy" id="215803"/>
    <lineage>
        <taxon>Bacteria</taxon>
        <taxon>Pseudomonadati</taxon>
        <taxon>Myxococcota</taxon>
        <taxon>Polyangia</taxon>
        <taxon>Nannocystales</taxon>
        <taxon>Nannocystaceae</taxon>
        <taxon>Enhygromyxa</taxon>
    </lineage>
</organism>
<proteinExistence type="predicted"/>
<keyword evidence="3" id="KW-1185">Reference proteome</keyword>
<evidence type="ECO:0000313" key="3">
    <source>
        <dbReference type="Proteomes" id="UP000237968"/>
    </source>
</evidence>
<reference evidence="2 3" key="1">
    <citation type="submission" date="2018-03" db="EMBL/GenBank/DDBJ databases">
        <title>Draft Genome Sequences of the Obligatory Marine Myxobacteria Enhygromyxa salina SWB005.</title>
        <authorList>
            <person name="Poehlein A."/>
            <person name="Moghaddam J.A."/>
            <person name="Harms H."/>
            <person name="Alanjari M."/>
            <person name="Koenig G.M."/>
            <person name="Daniel R."/>
            <person name="Schaeberle T.F."/>
        </authorList>
    </citation>
    <scope>NUCLEOTIDE SEQUENCE [LARGE SCALE GENOMIC DNA]</scope>
    <source>
        <strain evidence="2 3">SWB005</strain>
    </source>
</reference>
<evidence type="ECO:0000256" key="1">
    <source>
        <dbReference type="SAM" id="MobiDB-lite"/>
    </source>
</evidence>